<protein>
    <recommendedName>
        <fullName evidence="2">Carbohydrate kinase PfkB domain-containing protein</fullName>
    </recommendedName>
</protein>
<feature type="compositionally biased region" description="Low complexity" evidence="1">
    <location>
        <begin position="204"/>
        <end position="231"/>
    </location>
</feature>
<dbReference type="PANTHER" id="PTHR47826">
    <property type="entry name" value="OS03G0164700 PROTEIN"/>
    <property type="match status" value="1"/>
</dbReference>
<name>A0AAD3DRD9_9CHLO</name>
<dbReference type="InterPro" id="IPR029056">
    <property type="entry name" value="Ribokinase-like"/>
</dbReference>
<dbReference type="PANTHER" id="PTHR47826:SF1">
    <property type="entry name" value="OS03G0164700 PROTEIN"/>
    <property type="match status" value="1"/>
</dbReference>
<feature type="compositionally biased region" description="Low complexity" evidence="1">
    <location>
        <begin position="165"/>
        <end position="187"/>
    </location>
</feature>
<keyword evidence="4" id="KW-1185">Reference proteome</keyword>
<proteinExistence type="predicted"/>
<accession>A0AAD3DRD9</accession>
<evidence type="ECO:0000259" key="2">
    <source>
        <dbReference type="Pfam" id="PF00294"/>
    </source>
</evidence>
<comment type="caution">
    <text evidence="3">The sequence shown here is derived from an EMBL/GenBank/DDBJ whole genome shotgun (WGS) entry which is preliminary data.</text>
</comment>
<dbReference type="Gene3D" id="3.40.1190.20">
    <property type="match status" value="2"/>
</dbReference>
<feature type="region of interest" description="Disordered" evidence="1">
    <location>
        <begin position="162"/>
        <end position="187"/>
    </location>
</feature>
<feature type="non-terminal residue" evidence="3">
    <location>
        <position position="1"/>
    </location>
</feature>
<dbReference type="Proteomes" id="UP001054857">
    <property type="component" value="Unassembled WGS sequence"/>
</dbReference>
<evidence type="ECO:0000313" key="3">
    <source>
        <dbReference type="EMBL" id="GFR46665.1"/>
    </source>
</evidence>
<gene>
    <name evidence="3" type="ORF">Agub_g8280</name>
</gene>
<feature type="domain" description="Carbohydrate kinase PfkB" evidence="2">
    <location>
        <begin position="291"/>
        <end position="446"/>
    </location>
</feature>
<dbReference type="Pfam" id="PF00294">
    <property type="entry name" value="PfkB"/>
    <property type="match status" value="2"/>
</dbReference>
<dbReference type="SUPFAM" id="SSF53613">
    <property type="entry name" value="Ribokinase-like"/>
    <property type="match status" value="2"/>
</dbReference>
<dbReference type="AlphaFoldDB" id="A0AAD3DRD9"/>
<feature type="domain" description="Carbohydrate kinase PfkB" evidence="2">
    <location>
        <begin position="118"/>
        <end position="161"/>
    </location>
</feature>
<dbReference type="EMBL" id="BMAR01000015">
    <property type="protein sequence ID" value="GFR46665.1"/>
    <property type="molecule type" value="Genomic_DNA"/>
</dbReference>
<evidence type="ECO:0000313" key="4">
    <source>
        <dbReference type="Proteomes" id="UP001054857"/>
    </source>
</evidence>
<organism evidence="3 4">
    <name type="scientific">Astrephomene gubernaculifera</name>
    <dbReference type="NCBI Taxonomy" id="47775"/>
    <lineage>
        <taxon>Eukaryota</taxon>
        <taxon>Viridiplantae</taxon>
        <taxon>Chlorophyta</taxon>
        <taxon>core chlorophytes</taxon>
        <taxon>Chlorophyceae</taxon>
        <taxon>CS clade</taxon>
        <taxon>Chlamydomonadales</taxon>
        <taxon>Astrephomenaceae</taxon>
        <taxon>Astrephomene</taxon>
    </lineage>
</organism>
<evidence type="ECO:0000256" key="1">
    <source>
        <dbReference type="SAM" id="MobiDB-lite"/>
    </source>
</evidence>
<feature type="region of interest" description="Disordered" evidence="1">
    <location>
        <begin position="204"/>
        <end position="244"/>
    </location>
</feature>
<reference evidence="3 4" key="1">
    <citation type="journal article" date="2021" name="Sci. Rep.">
        <title>Genome sequencing of the multicellular alga Astrephomene provides insights into convergent evolution of germ-soma differentiation.</title>
        <authorList>
            <person name="Yamashita S."/>
            <person name="Yamamoto K."/>
            <person name="Matsuzaki R."/>
            <person name="Suzuki S."/>
            <person name="Yamaguchi H."/>
            <person name="Hirooka S."/>
            <person name="Minakuchi Y."/>
            <person name="Miyagishima S."/>
            <person name="Kawachi M."/>
            <person name="Toyoda A."/>
            <person name="Nozaki H."/>
        </authorList>
    </citation>
    <scope>NUCLEOTIDE SEQUENCE [LARGE SCALE GENOMIC DNA]</scope>
    <source>
        <strain evidence="3 4">NIES-4017</strain>
    </source>
</reference>
<dbReference type="InterPro" id="IPR011611">
    <property type="entry name" value="PfkB_dom"/>
</dbReference>
<sequence>MLLNRQRCGLRAQRSSTRLHQQPLATAAVTPCGSIYPSCSQALPKLSLANCVGVNRRSCVTARAAPANGRIDVVGLGNLCVDAVLPLEELPPPDLEVRRELLDRLTASPPDPSSWEVGGNCNFMVAAARLGLRVASVGHIGGDVYGRFMDQILREEGIQETTRIAPTSSSSCSAPQQQQQPCNNHQTPAAAAEPKRCCCSSNATTTTTASTSTCNGTQSSSNGSGHTSSSHATPQAPPPPAAVVVGGGGLDSTLICFVLVDHASRHAFCSRYDFGPWPLLEGIQGLPEQAAQVLRSSRAIFTNGFIFDELPLEVVRAACEDAIRQGAAIFFDPGPRCQTMLEGPRRAALDLLLDLSAVVLMTEEEARVVTGYEDPEAAARWVLARPGARAAWAVVKMGAQGALLCARRTGAAAAGSSGHGSGNGKGDGVTTTRVGAVKVDVVDTVGC</sequence>